<dbReference type="RefSeq" id="WP_182325075.1">
    <property type="nucleotide sequence ID" value="NZ_JACGDE010000030.1"/>
</dbReference>
<evidence type="ECO:0000256" key="3">
    <source>
        <dbReference type="ARBA" id="ARBA00023172"/>
    </source>
</evidence>
<dbReference type="PANTHER" id="PTHR30349">
    <property type="entry name" value="PHAGE INTEGRASE-RELATED"/>
    <property type="match status" value="1"/>
</dbReference>
<gene>
    <name evidence="5" type="ORF">H4C75_26780</name>
</gene>
<dbReference type="InterPro" id="IPR004107">
    <property type="entry name" value="Integrase_SAM-like_N"/>
</dbReference>
<dbReference type="PROSITE" id="PS51898">
    <property type="entry name" value="TYR_RECOMBINASE"/>
    <property type="match status" value="1"/>
</dbReference>
<dbReference type="InterPro" id="IPR022000">
    <property type="entry name" value="Min27-like_integrase_DNA_bind"/>
</dbReference>
<dbReference type="InterPro" id="IPR002104">
    <property type="entry name" value="Integrase_catalytic"/>
</dbReference>
<dbReference type="Gene3D" id="1.10.443.10">
    <property type="entry name" value="Intergrase catalytic core"/>
    <property type="match status" value="1"/>
</dbReference>
<feature type="domain" description="Tyr recombinase" evidence="4">
    <location>
        <begin position="185"/>
        <end position="372"/>
    </location>
</feature>
<dbReference type="GO" id="GO:0015074">
    <property type="term" value="P:DNA integration"/>
    <property type="evidence" value="ECO:0007669"/>
    <property type="project" value="UniProtKB-KW"/>
</dbReference>
<dbReference type="InterPro" id="IPR010998">
    <property type="entry name" value="Integrase_recombinase_N"/>
</dbReference>
<dbReference type="Pfam" id="PF12167">
    <property type="entry name" value="Arm-DNA-bind_2"/>
    <property type="match status" value="1"/>
</dbReference>
<comment type="caution">
    <text evidence="5">The sequence shown here is derived from an EMBL/GenBank/DDBJ whole genome shotgun (WGS) entry which is preliminary data.</text>
</comment>
<protein>
    <submittedName>
        <fullName evidence="5">Site-specific integrase</fullName>
    </submittedName>
</protein>
<dbReference type="AlphaFoldDB" id="A0A7W2K035"/>
<dbReference type="InterPro" id="IPR050090">
    <property type="entry name" value="Tyrosine_recombinase_XerCD"/>
</dbReference>
<dbReference type="Proteomes" id="UP000541770">
    <property type="component" value="Unassembled WGS sequence"/>
</dbReference>
<reference evidence="5 6" key="1">
    <citation type="submission" date="2020-07" db="EMBL/GenBank/DDBJ databases">
        <title>Diversity of carbapenemase encoding genes among Pseudomonas putida group clinical isolates in a tertiary Brazilian hospital.</title>
        <authorList>
            <person name="Alberto-Lei F."/>
            <person name="Nodari C.S."/>
            <person name="Streling A.P."/>
            <person name="Paulino J.T."/>
            <person name="Bessa-Neto F.O."/>
            <person name="Cayo R."/>
            <person name="Gales A.C."/>
        </authorList>
    </citation>
    <scope>NUCLEOTIDE SEQUENCE [LARGE SCALE GENOMIC DNA]</scope>
    <source>
        <strain evidence="5 6">14802</strain>
    </source>
</reference>
<dbReference type="InterPro" id="IPR013762">
    <property type="entry name" value="Integrase-like_cat_sf"/>
</dbReference>
<name>A0A7W2K035_9PSED</name>
<dbReference type="PANTHER" id="PTHR30349:SF36">
    <property type="entry name" value="PROPHAGE INTEGRASE INTR-RELATED"/>
    <property type="match status" value="1"/>
</dbReference>
<dbReference type="EMBL" id="JACGDE010000030">
    <property type="protein sequence ID" value="MBA6068348.1"/>
    <property type="molecule type" value="Genomic_DNA"/>
</dbReference>
<evidence type="ECO:0000256" key="2">
    <source>
        <dbReference type="ARBA" id="ARBA00023125"/>
    </source>
</evidence>
<dbReference type="GO" id="GO:0006310">
    <property type="term" value="P:DNA recombination"/>
    <property type="evidence" value="ECO:0007669"/>
    <property type="project" value="UniProtKB-KW"/>
</dbReference>
<accession>A0A7W2K035</accession>
<keyword evidence="1" id="KW-0229">DNA integration</keyword>
<dbReference type="Gene3D" id="1.10.150.130">
    <property type="match status" value="1"/>
</dbReference>
<dbReference type="InterPro" id="IPR011010">
    <property type="entry name" value="DNA_brk_join_enz"/>
</dbReference>
<dbReference type="CDD" id="cd01189">
    <property type="entry name" value="INT_ICEBs1_C_like"/>
    <property type="match status" value="1"/>
</dbReference>
<organism evidence="5 6">
    <name type="scientific">Pseudomonas mosselii</name>
    <dbReference type="NCBI Taxonomy" id="78327"/>
    <lineage>
        <taxon>Bacteria</taxon>
        <taxon>Pseudomonadati</taxon>
        <taxon>Pseudomonadota</taxon>
        <taxon>Gammaproteobacteria</taxon>
        <taxon>Pseudomonadales</taxon>
        <taxon>Pseudomonadaceae</taxon>
        <taxon>Pseudomonas</taxon>
    </lineage>
</organism>
<keyword evidence="2" id="KW-0238">DNA-binding</keyword>
<evidence type="ECO:0000256" key="1">
    <source>
        <dbReference type="ARBA" id="ARBA00022908"/>
    </source>
</evidence>
<evidence type="ECO:0000313" key="5">
    <source>
        <dbReference type="EMBL" id="MBA6068348.1"/>
    </source>
</evidence>
<evidence type="ECO:0000313" key="6">
    <source>
        <dbReference type="Proteomes" id="UP000541770"/>
    </source>
</evidence>
<sequence>MGRDGGGVRPASSSSIEITFQYQGVRCRERVQLKPTAANLKKAEQHKAAIEYAISNGTFDYAATFPRSKRAAQFARASASQNVGVFLDEWLERKTQNFKSSTTALYRSIIRSVLKPMFGNLSLGELNKKVIKDQFSGYKVSNKRLTTVQTCFRSALNDAVEDEIIESNPLSGWAYKNREEIKEEDDVDPFTREEQEALLRAARGETWAQLQFAFWTGLRPSELIALEWGDIDWIAGEVRIVRAKTRAAKVPESTKTASSRRTVKLLGPAREALLKQKELTFLAGKHVFLNTITGEPWRHAGYIYRVIWVPAMKKAGVRWRRPYQSRHTYASMMLSAGENPMWVAQQMGHKDWTMIAKVYGRWMPSADVGAGGRAEALFASNASVMTTSPLDPAI</sequence>
<keyword evidence="3" id="KW-0233">DNA recombination</keyword>
<proteinExistence type="predicted"/>
<dbReference type="Pfam" id="PF00589">
    <property type="entry name" value="Phage_integrase"/>
    <property type="match status" value="1"/>
</dbReference>
<dbReference type="GO" id="GO:0003677">
    <property type="term" value="F:DNA binding"/>
    <property type="evidence" value="ECO:0007669"/>
    <property type="project" value="UniProtKB-KW"/>
</dbReference>
<dbReference type="Pfam" id="PF14659">
    <property type="entry name" value="Phage_int_SAM_3"/>
    <property type="match status" value="1"/>
</dbReference>
<dbReference type="SUPFAM" id="SSF56349">
    <property type="entry name" value="DNA breaking-rejoining enzymes"/>
    <property type="match status" value="1"/>
</dbReference>
<evidence type="ECO:0000259" key="4">
    <source>
        <dbReference type="PROSITE" id="PS51898"/>
    </source>
</evidence>